<dbReference type="InterPro" id="IPR036986">
    <property type="entry name" value="S4_RNA-bd_sf"/>
</dbReference>
<dbReference type="CDD" id="cd00165">
    <property type="entry name" value="S4"/>
    <property type="match status" value="1"/>
</dbReference>
<dbReference type="SMART" id="SM00363">
    <property type="entry name" value="S4"/>
    <property type="match status" value="1"/>
</dbReference>
<evidence type="ECO:0000256" key="7">
    <source>
        <dbReference type="PROSITE-ProRule" id="PRU00182"/>
    </source>
</evidence>
<dbReference type="Gene3D" id="3.10.290.10">
    <property type="entry name" value="RNA-binding S4 domain"/>
    <property type="match status" value="1"/>
</dbReference>
<keyword evidence="4 7" id="KW-0694">RNA-binding</keyword>
<dbReference type="PANTHER" id="PTHR11831">
    <property type="entry name" value="30S 40S RIBOSOMAL PROTEIN"/>
    <property type="match status" value="1"/>
</dbReference>
<evidence type="ECO:0000256" key="6">
    <source>
        <dbReference type="ARBA" id="ARBA00023274"/>
    </source>
</evidence>
<evidence type="ECO:0000313" key="11">
    <source>
        <dbReference type="Proteomes" id="UP001447188"/>
    </source>
</evidence>
<evidence type="ECO:0000256" key="1">
    <source>
        <dbReference type="ARBA" id="ARBA00004604"/>
    </source>
</evidence>
<evidence type="ECO:0000256" key="4">
    <source>
        <dbReference type="ARBA" id="ARBA00022884"/>
    </source>
</evidence>
<dbReference type="Pfam" id="PF00163">
    <property type="entry name" value="Ribosomal_S4"/>
    <property type="match status" value="1"/>
</dbReference>
<dbReference type="InterPro" id="IPR022801">
    <property type="entry name" value="Ribosomal_uS4"/>
</dbReference>
<organism evidence="10 11">
    <name type="scientific">Discina gigas</name>
    <dbReference type="NCBI Taxonomy" id="1032678"/>
    <lineage>
        <taxon>Eukaryota</taxon>
        <taxon>Fungi</taxon>
        <taxon>Dikarya</taxon>
        <taxon>Ascomycota</taxon>
        <taxon>Pezizomycotina</taxon>
        <taxon>Pezizomycetes</taxon>
        <taxon>Pezizales</taxon>
        <taxon>Discinaceae</taxon>
        <taxon>Discina</taxon>
    </lineage>
</organism>
<gene>
    <name evidence="10" type="primary">imp3</name>
    <name evidence="10" type="ORF">Q9L58_003331</name>
</gene>
<feature type="domain" description="Small ribosomal subunit protein uS4 N-terminal" evidence="9">
    <location>
        <begin position="4"/>
        <end position="108"/>
    </location>
</feature>
<accession>A0ABR3GNW3</accession>
<name>A0ABR3GNW3_9PEZI</name>
<comment type="similarity">
    <text evidence="2">Belongs to the universal ribosomal protein uS4 family.</text>
</comment>
<evidence type="ECO:0000313" key="10">
    <source>
        <dbReference type="EMBL" id="KAL0637607.1"/>
    </source>
</evidence>
<dbReference type="SUPFAM" id="SSF55174">
    <property type="entry name" value="Alpha-L RNA-binding motif"/>
    <property type="match status" value="1"/>
</dbReference>
<dbReference type="GO" id="GO:1990904">
    <property type="term" value="C:ribonucleoprotein complex"/>
    <property type="evidence" value="ECO:0007669"/>
    <property type="project" value="UniProtKB-KW"/>
</dbReference>
<feature type="domain" description="RNA-binding S4" evidence="8">
    <location>
        <begin position="109"/>
        <end position="176"/>
    </location>
</feature>
<evidence type="ECO:0000259" key="8">
    <source>
        <dbReference type="SMART" id="SM00363"/>
    </source>
</evidence>
<evidence type="ECO:0000259" key="9">
    <source>
        <dbReference type="SMART" id="SM01390"/>
    </source>
</evidence>
<evidence type="ECO:0000256" key="3">
    <source>
        <dbReference type="ARBA" id="ARBA00022517"/>
    </source>
</evidence>
<dbReference type="InterPro" id="IPR002942">
    <property type="entry name" value="S4_RNA-bd"/>
</dbReference>
<dbReference type="InterPro" id="IPR001912">
    <property type="entry name" value="Ribosomal_uS4_N"/>
</dbReference>
<sequence length="184" mass="21853">MVRKLKHHEQKLLRKVDFLEWKSDQGHREHDVMRRYHIQDPQTYHKYNKICGSIRNLAHRLALLDPQDPVRRKHEELLLEKLHAMGILAQKTKMSDVENKVTVTAFCRRRLPIIMTRLKMCENVPAAVKFVEQGHVRVGPEVITDPAYLVTRNMEDFVTWVDSSKIKRNIMKYRNEVDDFDLLS</sequence>
<evidence type="ECO:0000256" key="2">
    <source>
        <dbReference type="ARBA" id="ARBA00007465"/>
    </source>
</evidence>
<dbReference type="Proteomes" id="UP001447188">
    <property type="component" value="Unassembled WGS sequence"/>
</dbReference>
<dbReference type="Pfam" id="PF01479">
    <property type="entry name" value="S4"/>
    <property type="match status" value="1"/>
</dbReference>
<keyword evidence="6 10" id="KW-0687">Ribonucleoprotein</keyword>
<evidence type="ECO:0000256" key="5">
    <source>
        <dbReference type="ARBA" id="ARBA00023242"/>
    </source>
</evidence>
<proteinExistence type="inferred from homology"/>
<keyword evidence="5" id="KW-0539">Nucleus</keyword>
<keyword evidence="3" id="KW-0690">Ribosome biogenesis</keyword>
<keyword evidence="11" id="KW-1185">Reference proteome</keyword>
<dbReference type="SMART" id="SM01390">
    <property type="entry name" value="Ribosomal_S4"/>
    <property type="match status" value="1"/>
</dbReference>
<comment type="subcellular location">
    <subcellularLocation>
        <location evidence="1">Nucleus</location>
        <location evidence="1">Nucleolus</location>
    </subcellularLocation>
</comment>
<comment type="caution">
    <text evidence="10">The sequence shown here is derived from an EMBL/GenBank/DDBJ whole genome shotgun (WGS) entry which is preliminary data.</text>
</comment>
<dbReference type="PROSITE" id="PS50889">
    <property type="entry name" value="S4"/>
    <property type="match status" value="1"/>
</dbReference>
<protein>
    <submittedName>
        <fullName evidence="10">U3 small nucleolar ribonucleoprotein imp3</fullName>
    </submittedName>
</protein>
<dbReference type="EMBL" id="JBBBZM010000032">
    <property type="protein sequence ID" value="KAL0637607.1"/>
    <property type="molecule type" value="Genomic_DNA"/>
</dbReference>
<reference evidence="10 11" key="1">
    <citation type="submission" date="2024-02" db="EMBL/GenBank/DDBJ databases">
        <title>Discinaceae phylogenomics.</title>
        <authorList>
            <person name="Dirks A.C."/>
            <person name="James T.Y."/>
        </authorList>
    </citation>
    <scope>NUCLEOTIDE SEQUENCE [LARGE SCALE GENOMIC DNA]</scope>
    <source>
        <strain evidence="10 11">ACD0624</strain>
    </source>
</reference>
<dbReference type="PANTHER" id="PTHR11831:SF1">
    <property type="entry name" value="U3 SMALL NUCLEOLAR RIBONUCLEOPROTEIN PROTEIN IMP3"/>
    <property type="match status" value="1"/>
</dbReference>